<comment type="cofactor">
    <cofactor evidence="1">
        <name>Mn(2+)</name>
        <dbReference type="ChEBI" id="CHEBI:29035"/>
    </cofactor>
    <text evidence="1">The Mn(2+) ion enhances activity.</text>
</comment>
<dbReference type="GeneID" id="7823473"/>
<evidence type="ECO:0000313" key="4">
    <source>
        <dbReference type="Proteomes" id="UP000009168"/>
    </source>
</evidence>
<accession>I7M8S5</accession>
<proteinExistence type="predicted"/>
<feature type="binding site" evidence="1">
    <location>
        <position position="213"/>
    </location>
    <ligand>
        <name>Mn(2+)</name>
        <dbReference type="ChEBI" id="CHEBI:29035"/>
        <label>2</label>
    </ligand>
</feature>
<sequence>MIRIGKLCLQNKISFRIENIIQLQQIQQIENTISPFKLNLPKYKMSSQNSKFDINKLIKFRRNMHLNPETGFKEFQTQQNIKEYLLSIGIQENQIKVCAQTGLVVDIRGQAPSEGEDRLIAFRADIDALSMKEDNPHLEYQSTNGAAHMCGHDGHTTCLLGFASLYMDILHKIPQNKVIRLLFQPSEEGPESGAFVMIQDGCLDQVQEVYGFHNWPTHKVGYLMVKPGPVMSEVTVINLTIIGKGGHGSEPEKANDPVSAAVDFHIKFRKIQEKYKGRQYVCTLPTFNAGERFNVFPDKALLTGTLRSFEDGLSEEFKKDVIQALEELKQERGINYQLNWRIYFPATVNSETEANHVERVAKQYFGEANVGIGIMPARASEDFSFYLKERPGAFFFLGSGRIENDTMLHDCHFDFNEDLINPGSEFWVKLALDRLKVNL</sequence>
<dbReference type="GO" id="GO:0016787">
    <property type="term" value="F:hydrolase activity"/>
    <property type="evidence" value="ECO:0007669"/>
    <property type="project" value="InterPro"/>
</dbReference>
<name>I7M8S5_TETTS</name>
<reference evidence="4" key="1">
    <citation type="journal article" date="2006" name="PLoS Biol.">
        <title>Macronuclear genome sequence of the ciliate Tetrahymena thermophila, a model eukaryote.</title>
        <authorList>
            <person name="Eisen J.A."/>
            <person name="Coyne R.S."/>
            <person name="Wu M."/>
            <person name="Wu D."/>
            <person name="Thiagarajan M."/>
            <person name="Wortman J.R."/>
            <person name="Badger J.H."/>
            <person name="Ren Q."/>
            <person name="Amedeo P."/>
            <person name="Jones K.M."/>
            <person name="Tallon L.J."/>
            <person name="Delcher A.L."/>
            <person name="Salzberg S.L."/>
            <person name="Silva J.C."/>
            <person name="Haas B.J."/>
            <person name="Majoros W.H."/>
            <person name="Farzad M."/>
            <person name="Carlton J.M."/>
            <person name="Smith R.K. Jr."/>
            <person name="Garg J."/>
            <person name="Pearlman R.E."/>
            <person name="Karrer K.M."/>
            <person name="Sun L."/>
            <person name="Manning G."/>
            <person name="Elde N.C."/>
            <person name="Turkewitz A.P."/>
            <person name="Asai D.J."/>
            <person name="Wilkes D.E."/>
            <person name="Wang Y."/>
            <person name="Cai H."/>
            <person name="Collins K."/>
            <person name="Stewart B.A."/>
            <person name="Lee S.R."/>
            <person name="Wilamowska K."/>
            <person name="Weinberg Z."/>
            <person name="Ruzzo W.L."/>
            <person name="Wloga D."/>
            <person name="Gaertig J."/>
            <person name="Frankel J."/>
            <person name="Tsao C.-C."/>
            <person name="Gorovsky M.A."/>
            <person name="Keeling P.J."/>
            <person name="Waller R.F."/>
            <person name="Patron N.J."/>
            <person name="Cherry J.M."/>
            <person name="Stover N.A."/>
            <person name="Krieger C.J."/>
            <person name="del Toro C."/>
            <person name="Ryder H.F."/>
            <person name="Williamson S.C."/>
            <person name="Barbeau R.A."/>
            <person name="Hamilton E.P."/>
            <person name="Orias E."/>
        </authorList>
    </citation>
    <scope>NUCLEOTIDE SEQUENCE [LARGE SCALE GENOMIC DNA]</scope>
    <source>
        <strain evidence="4">SB210</strain>
    </source>
</reference>
<feature type="binding site" evidence="1">
    <location>
        <position position="150"/>
    </location>
    <ligand>
        <name>Mn(2+)</name>
        <dbReference type="ChEBI" id="CHEBI:29035"/>
        <label>2</label>
    </ligand>
</feature>
<feature type="binding site" evidence="1">
    <location>
        <position position="188"/>
    </location>
    <ligand>
        <name>Mn(2+)</name>
        <dbReference type="ChEBI" id="CHEBI:29035"/>
        <label>2</label>
    </ligand>
</feature>
<protein>
    <submittedName>
        <fullName evidence="3">Amidohydrolase</fullName>
    </submittedName>
</protein>
<dbReference type="RefSeq" id="XP_001019822.2">
    <property type="nucleotide sequence ID" value="XM_001019822.3"/>
</dbReference>
<organism evidence="3 4">
    <name type="scientific">Tetrahymena thermophila (strain SB210)</name>
    <dbReference type="NCBI Taxonomy" id="312017"/>
    <lineage>
        <taxon>Eukaryota</taxon>
        <taxon>Sar</taxon>
        <taxon>Alveolata</taxon>
        <taxon>Ciliophora</taxon>
        <taxon>Intramacronucleata</taxon>
        <taxon>Oligohymenophorea</taxon>
        <taxon>Hymenostomatida</taxon>
        <taxon>Tetrahymenina</taxon>
        <taxon>Tetrahymenidae</taxon>
        <taxon>Tetrahymena</taxon>
    </lineage>
</organism>
<keyword evidence="1" id="KW-0464">Manganese</keyword>
<gene>
    <name evidence="3" type="ORF">TTHERM_00138400</name>
</gene>
<feature type="domain" description="Peptidase M20 dimerisation" evidence="2">
    <location>
        <begin position="238"/>
        <end position="328"/>
    </location>
</feature>
<feature type="binding site" evidence="1">
    <location>
        <position position="409"/>
    </location>
    <ligand>
        <name>Mn(2+)</name>
        <dbReference type="ChEBI" id="CHEBI:29035"/>
        <label>2</label>
    </ligand>
</feature>
<evidence type="ECO:0000313" key="3">
    <source>
        <dbReference type="EMBL" id="EAR99577.2"/>
    </source>
</evidence>
<dbReference type="KEGG" id="tet:TTHERM_00138400"/>
<dbReference type="SUPFAM" id="SSF53187">
    <property type="entry name" value="Zn-dependent exopeptidases"/>
    <property type="match status" value="1"/>
</dbReference>
<dbReference type="eggNOG" id="ENOG502QQEM">
    <property type="taxonomic scope" value="Eukaryota"/>
</dbReference>
<dbReference type="Proteomes" id="UP000009168">
    <property type="component" value="Unassembled WGS sequence"/>
</dbReference>
<dbReference type="PIRSF" id="PIRSF005962">
    <property type="entry name" value="Pept_M20D_amidohydro"/>
    <property type="match status" value="1"/>
</dbReference>
<evidence type="ECO:0000256" key="1">
    <source>
        <dbReference type="PIRSR" id="PIRSR005962-1"/>
    </source>
</evidence>
<dbReference type="InterPro" id="IPR002933">
    <property type="entry name" value="Peptidase_M20"/>
</dbReference>
<dbReference type="GO" id="GO:0046872">
    <property type="term" value="F:metal ion binding"/>
    <property type="evidence" value="ECO:0007669"/>
    <property type="project" value="UniProtKB-KW"/>
</dbReference>
<dbReference type="InParanoid" id="I7M8S5"/>
<keyword evidence="4" id="KW-1185">Reference proteome</keyword>
<dbReference type="OrthoDB" id="6119954at2759"/>
<dbReference type="Gene3D" id="3.40.630.10">
    <property type="entry name" value="Zn peptidases"/>
    <property type="match status" value="1"/>
</dbReference>
<keyword evidence="1" id="KW-0479">Metal-binding</keyword>
<dbReference type="InterPro" id="IPR036264">
    <property type="entry name" value="Bact_exopeptidase_dim_dom"/>
</dbReference>
<dbReference type="Pfam" id="PF01546">
    <property type="entry name" value="Peptidase_M20"/>
    <property type="match status" value="1"/>
</dbReference>
<dbReference type="STRING" id="312017.I7M8S5"/>
<dbReference type="Gene3D" id="3.30.70.360">
    <property type="match status" value="1"/>
</dbReference>
<dbReference type="PANTHER" id="PTHR11014:SF63">
    <property type="entry name" value="METALLOPEPTIDASE, PUTATIVE (AFU_ORTHOLOGUE AFUA_6G09600)-RELATED"/>
    <property type="match status" value="1"/>
</dbReference>
<dbReference type="PANTHER" id="PTHR11014">
    <property type="entry name" value="PEPTIDASE M20 FAMILY MEMBER"/>
    <property type="match status" value="1"/>
</dbReference>
<dbReference type="Pfam" id="PF07687">
    <property type="entry name" value="M20_dimer"/>
    <property type="match status" value="1"/>
</dbReference>
<dbReference type="SUPFAM" id="SSF55031">
    <property type="entry name" value="Bacterial exopeptidase dimerisation domain"/>
    <property type="match status" value="1"/>
</dbReference>
<dbReference type="CDD" id="cd03886">
    <property type="entry name" value="M20_Acy1"/>
    <property type="match status" value="1"/>
</dbReference>
<feature type="binding site" evidence="1">
    <location>
        <position position="152"/>
    </location>
    <ligand>
        <name>Mn(2+)</name>
        <dbReference type="ChEBI" id="CHEBI:29035"/>
        <label>2</label>
    </ligand>
</feature>
<dbReference type="NCBIfam" id="TIGR01891">
    <property type="entry name" value="amidohydrolases"/>
    <property type="match status" value="1"/>
</dbReference>
<dbReference type="AlphaFoldDB" id="I7M8S5"/>
<dbReference type="InterPro" id="IPR017439">
    <property type="entry name" value="Amidohydrolase"/>
</dbReference>
<evidence type="ECO:0000259" key="2">
    <source>
        <dbReference type="Pfam" id="PF07687"/>
    </source>
</evidence>
<dbReference type="EMBL" id="GG662639">
    <property type="protein sequence ID" value="EAR99577.2"/>
    <property type="molecule type" value="Genomic_DNA"/>
</dbReference>
<dbReference type="InterPro" id="IPR011650">
    <property type="entry name" value="Peptidase_M20_dimer"/>
</dbReference>